<accession>A0A433KYE0</accession>
<feature type="transmembrane region" description="Helical" evidence="2">
    <location>
        <begin position="187"/>
        <end position="213"/>
    </location>
</feature>
<evidence type="ECO:0000313" key="3">
    <source>
        <dbReference type="EMBL" id="RUR34775.1"/>
    </source>
</evidence>
<sequence>MANFLKSMGNLASRKSNSFENSLYRFPSLKIDKIASDLRLKQRGEEDGRLNFPTEDSLSLTAVERDAVENIRNLRSAALNNFEAELESYNTRIGSVKDEKEKIELLVGKAEHEIVSISNNWENRLENQRVRVREHQDKLKKFQKKNNIEGPPRESKNIVLTIGLIAILGLIETVMNGYFFAEANPMGYLGGIILAAIIAFINISFSSIFGHFSRQINIKSMVPKLWGVVLIICFIIFASILNLSIAHFRDALEVQPWEDALVSSLISLKNAPFELRSINSWLVIGFGAAVSFTSFWKTFSFSDPYPGYSRLWHENEECIDNYTDEFNEAHDELDAHFEKSSKNLRDEIFRRRDNIKSAEDALTARISLVRNLNIFLESCSEGVNKLLRIYRDANIKARSQRAPKHFEELFYFEDYKIEELKNMQIRIPEVAERELIKAEEAVQKGVAKLLKSRKEALSAFPTIRQIKYEEA</sequence>
<feature type="coiled-coil region" evidence="1">
    <location>
        <begin position="79"/>
        <end position="145"/>
    </location>
</feature>
<evidence type="ECO:0000256" key="2">
    <source>
        <dbReference type="SAM" id="Phobius"/>
    </source>
</evidence>
<evidence type="ECO:0000313" key="4">
    <source>
        <dbReference type="Proteomes" id="UP000287336"/>
    </source>
</evidence>
<keyword evidence="1" id="KW-0175">Coiled coil</keyword>
<keyword evidence="2" id="KW-1133">Transmembrane helix</keyword>
<protein>
    <submittedName>
        <fullName evidence="3">Uncharacterized protein</fullName>
    </submittedName>
</protein>
<organism evidence="3 4">
    <name type="scientific">Vreelandella andesensis</name>
    <dbReference type="NCBI Taxonomy" id="447567"/>
    <lineage>
        <taxon>Bacteria</taxon>
        <taxon>Pseudomonadati</taxon>
        <taxon>Pseudomonadota</taxon>
        <taxon>Gammaproteobacteria</taxon>
        <taxon>Oceanospirillales</taxon>
        <taxon>Halomonadaceae</taxon>
        <taxon>Vreelandella</taxon>
    </lineage>
</organism>
<evidence type="ECO:0000256" key="1">
    <source>
        <dbReference type="SAM" id="Coils"/>
    </source>
</evidence>
<gene>
    <name evidence="3" type="ORF">ELY33_00935</name>
</gene>
<keyword evidence="4" id="KW-1185">Reference proteome</keyword>
<reference evidence="3 4" key="1">
    <citation type="submission" date="2018-12" db="EMBL/GenBank/DDBJ databases">
        <title>three novel Halomonas strain isolated from plants.</title>
        <authorList>
            <person name="Sun C."/>
        </authorList>
    </citation>
    <scope>NUCLEOTIDE SEQUENCE [LARGE SCALE GENOMIC DNA]</scope>
    <source>
        <strain evidence="3 4">DSM 19434</strain>
    </source>
</reference>
<dbReference type="Proteomes" id="UP000287336">
    <property type="component" value="Unassembled WGS sequence"/>
</dbReference>
<name>A0A433KYE0_9GAMM</name>
<proteinExistence type="predicted"/>
<dbReference type="EMBL" id="RZHG01000002">
    <property type="protein sequence ID" value="RUR34775.1"/>
    <property type="molecule type" value="Genomic_DNA"/>
</dbReference>
<dbReference type="OrthoDB" id="7028414at2"/>
<dbReference type="RefSeq" id="WP_126942563.1">
    <property type="nucleotide sequence ID" value="NZ_RZHG01000002.1"/>
</dbReference>
<keyword evidence="2" id="KW-0812">Transmembrane</keyword>
<keyword evidence="2" id="KW-0472">Membrane</keyword>
<feature type="transmembrane region" description="Helical" evidence="2">
    <location>
        <begin position="158"/>
        <end position="181"/>
    </location>
</feature>
<comment type="caution">
    <text evidence="3">The sequence shown here is derived from an EMBL/GenBank/DDBJ whole genome shotgun (WGS) entry which is preliminary data.</text>
</comment>
<dbReference type="AlphaFoldDB" id="A0A433KYE0"/>
<feature type="transmembrane region" description="Helical" evidence="2">
    <location>
        <begin position="225"/>
        <end position="248"/>
    </location>
</feature>